<accession>A0A9D1YT13</accession>
<evidence type="ECO:0000256" key="3">
    <source>
        <dbReference type="ARBA" id="ARBA00022475"/>
    </source>
</evidence>
<feature type="transmembrane region" description="Helical" evidence="7">
    <location>
        <begin position="121"/>
        <end position="147"/>
    </location>
</feature>
<dbReference type="PANTHER" id="PTHR43227:SF11">
    <property type="entry name" value="BLL4140 PROTEIN"/>
    <property type="match status" value="1"/>
</dbReference>
<feature type="domain" description="ABC transmembrane type-1" evidence="8">
    <location>
        <begin position="75"/>
        <end position="290"/>
    </location>
</feature>
<feature type="transmembrane region" description="Helical" evidence="7">
    <location>
        <begin position="16"/>
        <end position="35"/>
    </location>
</feature>
<proteinExistence type="inferred from homology"/>
<evidence type="ECO:0000256" key="4">
    <source>
        <dbReference type="ARBA" id="ARBA00022692"/>
    </source>
</evidence>
<gene>
    <name evidence="9" type="ORF">H9831_13755</name>
</gene>
<dbReference type="GO" id="GO:0055085">
    <property type="term" value="P:transmembrane transport"/>
    <property type="evidence" value="ECO:0007669"/>
    <property type="project" value="InterPro"/>
</dbReference>
<evidence type="ECO:0000313" key="9">
    <source>
        <dbReference type="EMBL" id="HIY61716.1"/>
    </source>
</evidence>
<dbReference type="PROSITE" id="PS50928">
    <property type="entry name" value="ABC_TM1"/>
    <property type="match status" value="1"/>
</dbReference>
<evidence type="ECO:0000313" key="10">
    <source>
        <dbReference type="Proteomes" id="UP000824007"/>
    </source>
</evidence>
<dbReference type="InterPro" id="IPR000515">
    <property type="entry name" value="MetI-like"/>
</dbReference>
<evidence type="ECO:0000259" key="8">
    <source>
        <dbReference type="PROSITE" id="PS50928"/>
    </source>
</evidence>
<keyword evidence="4 7" id="KW-0812">Transmembrane</keyword>
<dbReference type="InterPro" id="IPR050809">
    <property type="entry name" value="UgpAE/MalFG_permease"/>
</dbReference>
<dbReference type="Proteomes" id="UP000824007">
    <property type="component" value="Unassembled WGS sequence"/>
</dbReference>
<reference evidence="9" key="2">
    <citation type="submission" date="2021-04" db="EMBL/GenBank/DDBJ databases">
        <authorList>
            <person name="Gilroy R."/>
        </authorList>
    </citation>
    <scope>NUCLEOTIDE SEQUENCE</scope>
    <source>
        <strain evidence="9">ChiSxjej3B15-24422</strain>
    </source>
</reference>
<organism evidence="9 10">
    <name type="scientific">Candidatus Eisenbergiella pullistercoris</name>
    <dbReference type="NCBI Taxonomy" id="2838555"/>
    <lineage>
        <taxon>Bacteria</taxon>
        <taxon>Bacillati</taxon>
        <taxon>Bacillota</taxon>
        <taxon>Clostridia</taxon>
        <taxon>Lachnospirales</taxon>
        <taxon>Lachnospiraceae</taxon>
        <taxon>Eisenbergiella</taxon>
    </lineage>
</organism>
<sequence length="303" mass="34421">MSRKTFWKNLRRDRQLVFMLIPVVIFFAVFSYYPLYGILIAFKDYSISKGILGSPWAGLRYFRQFFLSPYFGRLLRNTVLISVYSLLWGFPVPIIFALLLNEFKDGKFKRLIQTVSYLPHFISLVVICGILIDIFSPQGGVVNALLYSLTGKRINFFGEPEWFRAMYVGSGVWQEFGWNSIIYLAAITGINPDLYEAARIDGAGRLRQIWHVTLPGIKPTILTLLILNLGNIMSVGYEKIILLYSPTTYETADVISTYVYRTGLLSQQYSYAGAVGLFNSVINIAILVLCNFAGKKLFGVGIW</sequence>
<keyword evidence="5 7" id="KW-1133">Transmembrane helix</keyword>
<evidence type="ECO:0000256" key="1">
    <source>
        <dbReference type="ARBA" id="ARBA00004651"/>
    </source>
</evidence>
<protein>
    <submittedName>
        <fullName evidence="9">ABC transporter permease subunit</fullName>
    </submittedName>
</protein>
<dbReference type="PANTHER" id="PTHR43227">
    <property type="entry name" value="BLL4140 PROTEIN"/>
    <property type="match status" value="1"/>
</dbReference>
<feature type="transmembrane region" description="Helical" evidence="7">
    <location>
        <begin position="269"/>
        <end position="293"/>
    </location>
</feature>
<dbReference type="GO" id="GO:0005886">
    <property type="term" value="C:plasma membrane"/>
    <property type="evidence" value="ECO:0007669"/>
    <property type="project" value="UniProtKB-SubCell"/>
</dbReference>
<dbReference type="InterPro" id="IPR035906">
    <property type="entry name" value="MetI-like_sf"/>
</dbReference>
<keyword evidence="6 7" id="KW-0472">Membrane</keyword>
<dbReference type="CDD" id="cd06261">
    <property type="entry name" value="TM_PBP2"/>
    <property type="match status" value="1"/>
</dbReference>
<keyword evidence="2 7" id="KW-0813">Transport</keyword>
<reference evidence="9" key="1">
    <citation type="journal article" date="2021" name="PeerJ">
        <title>Extensive microbial diversity within the chicken gut microbiome revealed by metagenomics and culture.</title>
        <authorList>
            <person name="Gilroy R."/>
            <person name="Ravi A."/>
            <person name="Getino M."/>
            <person name="Pursley I."/>
            <person name="Horton D.L."/>
            <person name="Alikhan N.F."/>
            <person name="Baker D."/>
            <person name="Gharbi K."/>
            <person name="Hall N."/>
            <person name="Watson M."/>
            <person name="Adriaenssens E.M."/>
            <person name="Foster-Nyarko E."/>
            <person name="Jarju S."/>
            <person name="Secka A."/>
            <person name="Antonio M."/>
            <person name="Oren A."/>
            <person name="Chaudhuri R.R."/>
            <person name="La Ragione R."/>
            <person name="Hildebrand F."/>
            <person name="Pallen M.J."/>
        </authorList>
    </citation>
    <scope>NUCLEOTIDE SEQUENCE</scope>
    <source>
        <strain evidence="9">ChiSxjej3B15-24422</strain>
    </source>
</reference>
<evidence type="ECO:0000256" key="7">
    <source>
        <dbReference type="RuleBase" id="RU363032"/>
    </source>
</evidence>
<evidence type="ECO:0000256" key="5">
    <source>
        <dbReference type="ARBA" id="ARBA00022989"/>
    </source>
</evidence>
<evidence type="ECO:0000256" key="6">
    <source>
        <dbReference type="ARBA" id="ARBA00023136"/>
    </source>
</evidence>
<comment type="subcellular location">
    <subcellularLocation>
        <location evidence="1 7">Cell membrane</location>
        <topology evidence="1 7">Multi-pass membrane protein</topology>
    </subcellularLocation>
</comment>
<evidence type="ECO:0000256" key="2">
    <source>
        <dbReference type="ARBA" id="ARBA00022448"/>
    </source>
</evidence>
<dbReference type="Gene3D" id="1.10.3720.10">
    <property type="entry name" value="MetI-like"/>
    <property type="match status" value="1"/>
</dbReference>
<comment type="caution">
    <text evidence="9">The sequence shown here is derived from an EMBL/GenBank/DDBJ whole genome shotgun (WGS) entry which is preliminary data.</text>
</comment>
<name>A0A9D1YT13_9FIRM</name>
<dbReference type="Pfam" id="PF00528">
    <property type="entry name" value="BPD_transp_1"/>
    <property type="match status" value="1"/>
</dbReference>
<dbReference type="AlphaFoldDB" id="A0A9D1YT13"/>
<keyword evidence="3" id="KW-1003">Cell membrane</keyword>
<comment type="similarity">
    <text evidence="7">Belongs to the binding-protein-dependent transport system permease family.</text>
</comment>
<dbReference type="SUPFAM" id="SSF161098">
    <property type="entry name" value="MetI-like"/>
    <property type="match status" value="1"/>
</dbReference>
<feature type="transmembrane region" description="Helical" evidence="7">
    <location>
        <begin position="79"/>
        <end position="100"/>
    </location>
</feature>
<dbReference type="EMBL" id="DXDD01000169">
    <property type="protein sequence ID" value="HIY61716.1"/>
    <property type="molecule type" value="Genomic_DNA"/>
</dbReference>